<dbReference type="AlphaFoldDB" id="A0A9N9CPB4"/>
<organism evidence="7 8">
    <name type="scientific">Paraglomus brasilianum</name>
    <dbReference type="NCBI Taxonomy" id="144538"/>
    <lineage>
        <taxon>Eukaryota</taxon>
        <taxon>Fungi</taxon>
        <taxon>Fungi incertae sedis</taxon>
        <taxon>Mucoromycota</taxon>
        <taxon>Glomeromycotina</taxon>
        <taxon>Glomeromycetes</taxon>
        <taxon>Paraglomerales</taxon>
        <taxon>Paraglomeraceae</taxon>
        <taxon>Paraglomus</taxon>
    </lineage>
</organism>
<dbReference type="Gene3D" id="6.10.140.2220">
    <property type="match status" value="1"/>
</dbReference>
<dbReference type="SUPFAM" id="SSF144232">
    <property type="entry name" value="HIT/MYND zinc finger-like"/>
    <property type="match status" value="1"/>
</dbReference>
<gene>
    <name evidence="7" type="ORF">PBRASI_LOCUS7976</name>
</gene>
<keyword evidence="1" id="KW-0479">Metal-binding</keyword>
<feature type="region of interest" description="Disordered" evidence="5">
    <location>
        <begin position="1"/>
        <end position="20"/>
    </location>
</feature>
<proteinExistence type="predicted"/>
<feature type="domain" description="MYND-type" evidence="6">
    <location>
        <begin position="325"/>
        <end position="390"/>
    </location>
</feature>
<evidence type="ECO:0000313" key="7">
    <source>
        <dbReference type="EMBL" id="CAG8607358.1"/>
    </source>
</evidence>
<evidence type="ECO:0000256" key="4">
    <source>
        <dbReference type="PROSITE-ProRule" id="PRU00134"/>
    </source>
</evidence>
<comment type="caution">
    <text evidence="7">The sequence shown here is derived from an EMBL/GenBank/DDBJ whole genome shotgun (WGS) entry which is preliminary data.</text>
</comment>
<dbReference type="Proteomes" id="UP000789739">
    <property type="component" value="Unassembled WGS sequence"/>
</dbReference>
<dbReference type="GO" id="GO:0008270">
    <property type="term" value="F:zinc ion binding"/>
    <property type="evidence" value="ECO:0007669"/>
    <property type="project" value="UniProtKB-KW"/>
</dbReference>
<dbReference type="OrthoDB" id="432970at2759"/>
<sequence length="394" mass="46075">MSAQPPTTTQPCKEEPRTQTPRYFYPQITINSFQTTIEPEKMTPQERRALFVTHTKELNTLNVSIRALQFWAEHAHENSNGIFLASETFLSVPSPPMSCGELQDMVFWNANCQMRTIDTGRYMSFRFPETIHVIIIPQLDDSSNVLSKVMQHTVTMTTILSNRYEKECIFSIIAVNLPMRLMRVVIDRATLKYQVMLPSAYPCKPDKEVYIIPEADLADLKKERKKILKELSDDDVEREKIKWMYRDFRDRLHALRSGFDLPFVVCFSIVDSQSTIIWFRQREQPELLQYLPGLSTGKVEHSRTVFWPRFAHPPDVKLPLIYCNNTSCHKNRGECDDIDVMTTFVDYQYRGQSEHEKEAVDLMICSRCKRAQYCSAECQRADYRRHKIVCVRTN</sequence>
<keyword evidence="8" id="KW-1185">Reference proteome</keyword>
<protein>
    <submittedName>
        <fullName evidence="7">7639_t:CDS:1</fullName>
    </submittedName>
</protein>
<dbReference type="InterPro" id="IPR002893">
    <property type="entry name" value="Znf_MYND"/>
</dbReference>
<evidence type="ECO:0000256" key="1">
    <source>
        <dbReference type="ARBA" id="ARBA00022723"/>
    </source>
</evidence>
<dbReference type="PROSITE" id="PS50865">
    <property type="entry name" value="ZF_MYND_2"/>
    <property type="match status" value="1"/>
</dbReference>
<name>A0A9N9CPB4_9GLOM</name>
<evidence type="ECO:0000256" key="3">
    <source>
        <dbReference type="ARBA" id="ARBA00022833"/>
    </source>
</evidence>
<evidence type="ECO:0000313" key="8">
    <source>
        <dbReference type="Proteomes" id="UP000789739"/>
    </source>
</evidence>
<accession>A0A9N9CPB4</accession>
<keyword evidence="2 4" id="KW-0863">Zinc-finger</keyword>
<dbReference type="EMBL" id="CAJVPI010001328">
    <property type="protein sequence ID" value="CAG8607358.1"/>
    <property type="molecule type" value="Genomic_DNA"/>
</dbReference>
<evidence type="ECO:0000256" key="2">
    <source>
        <dbReference type="ARBA" id="ARBA00022771"/>
    </source>
</evidence>
<evidence type="ECO:0000259" key="6">
    <source>
        <dbReference type="PROSITE" id="PS50865"/>
    </source>
</evidence>
<dbReference type="Pfam" id="PF01753">
    <property type="entry name" value="zf-MYND"/>
    <property type="match status" value="1"/>
</dbReference>
<keyword evidence="3" id="KW-0862">Zinc</keyword>
<reference evidence="7" key="1">
    <citation type="submission" date="2021-06" db="EMBL/GenBank/DDBJ databases">
        <authorList>
            <person name="Kallberg Y."/>
            <person name="Tangrot J."/>
            <person name="Rosling A."/>
        </authorList>
    </citation>
    <scope>NUCLEOTIDE SEQUENCE</scope>
    <source>
        <strain evidence="7">BR232B</strain>
    </source>
</reference>
<evidence type="ECO:0000256" key="5">
    <source>
        <dbReference type="SAM" id="MobiDB-lite"/>
    </source>
</evidence>
<feature type="compositionally biased region" description="Polar residues" evidence="5">
    <location>
        <begin position="1"/>
        <end position="11"/>
    </location>
</feature>